<dbReference type="AlphaFoldDB" id="A0AAE9FL16"/>
<organism evidence="2 3">
    <name type="scientific">Caenorhabditis briggsae</name>
    <dbReference type="NCBI Taxonomy" id="6238"/>
    <lineage>
        <taxon>Eukaryota</taxon>
        <taxon>Metazoa</taxon>
        <taxon>Ecdysozoa</taxon>
        <taxon>Nematoda</taxon>
        <taxon>Chromadorea</taxon>
        <taxon>Rhabditida</taxon>
        <taxon>Rhabditina</taxon>
        <taxon>Rhabditomorpha</taxon>
        <taxon>Rhabditoidea</taxon>
        <taxon>Rhabditidae</taxon>
        <taxon>Peloderinae</taxon>
        <taxon>Caenorhabditis</taxon>
    </lineage>
</organism>
<keyword evidence="3" id="KW-1185">Reference proteome</keyword>
<dbReference type="EMBL" id="CP092625">
    <property type="protein sequence ID" value="UMM43561.1"/>
    <property type="molecule type" value="Genomic_DNA"/>
</dbReference>
<feature type="domain" description="DUF7038" evidence="1">
    <location>
        <begin position="11"/>
        <end position="114"/>
    </location>
</feature>
<accession>A0AAE9FL16</accession>
<evidence type="ECO:0000313" key="2">
    <source>
        <dbReference type="EMBL" id="UMM43561.1"/>
    </source>
</evidence>
<reference evidence="2 3" key="1">
    <citation type="submission" date="2022-04" db="EMBL/GenBank/DDBJ databases">
        <title>Chromosome-level reference genomes for two strains of Caenorhabditis briggsae: an improved platform for comparative genomics.</title>
        <authorList>
            <person name="Stevens L."/>
            <person name="Andersen E."/>
        </authorList>
    </citation>
    <scope>NUCLEOTIDE SEQUENCE [LARGE SCALE GENOMIC DNA]</scope>
    <source>
        <strain evidence="2">VX34</strain>
        <tissue evidence="2">Whole-organism</tissue>
    </source>
</reference>
<evidence type="ECO:0000313" key="3">
    <source>
        <dbReference type="Proteomes" id="UP000829354"/>
    </source>
</evidence>
<evidence type="ECO:0000259" key="1">
    <source>
        <dbReference type="Pfam" id="PF23047"/>
    </source>
</evidence>
<dbReference type="Pfam" id="PF23047">
    <property type="entry name" value="DUF7038"/>
    <property type="match status" value="1"/>
</dbReference>
<name>A0AAE9FL16_CAEBR</name>
<gene>
    <name evidence="2" type="ORF">L5515_019023</name>
</gene>
<protein>
    <recommendedName>
        <fullName evidence="1">DUF7038 domain-containing protein</fullName>
    </recommendedName>
</protein>
<proteinExistence type="predicted"/>
<dbReference type="Proteomes" id="UP000829354">
    <property type="component" value="Chromosome X"/>
</dbReference>
<sequence length="296" mass="34829">MEELVEVEEINGEVFLRTFVLTPTAEVRERTVFATPRVSERVHHRYRRCVRSPQMGMLHDPENLVENIRGYNPGEYARVCVKYYPGSEAVFRVHEGIRRDEYPGPDRVSPWHQEENGVDISQKRAMEIKEVASLNGTRPIERRTIFSPSIYVAVGVLNTQYNPNKPDSPQYCDIMYNIELGIIRCTQRSGRLGCWYQHGAKDHRLDVDRVQRAETKNSVRRVARAQKYRNKTTFMSVKAIQLLRIESPICARVRFGPVRQEVELPVFFLFDRQMFEREEDRFLPRDERRVKADVHF</sequence>
<dbReference type="InterPro" id="IPR055466">
    <property type="entry name" value="DUF7038"/>
</dbReference>